<feature type="chain" id="PRO_5045268132" description="DUF4367 domain-containing protein" evidence="1">
    <location>
        <begin position="23"/>
        <end position="187"/>
    </location>
</feature>
<dbReference type="Proteomes" id="UP001058120">
    <property type="component" value="Chromosome"/>
</dbReference>
<accession>A0ABY5Y078</accession>
<protein>
    <recommendedName>
        <fullName evidence="4">DUF4367 domain-containing protein</fullName>
    </recommendedName>
</protein>
<keyword evidence="3" id="KW-1185">Reference proteome</keyword>
<feature type="signal peptide" evidence="1">
    <location>
        <begin position="1"/>
        <end position="22"/>
    </location>
</feature>
<evidence type="ECO:0000256" key="1">
    <source>
        <dbReference type="SAM" id="SignalP"/>
    </source>
</evidence>
<dbReference type="EMBL" id="CP065938">
    <property type="protein sequence ID" value="UWX05553.1"/>
    <property type="molecule type" value="Genomic_DNA"/>
</dbReference>
<proteinExistence type="predicted"/>
<evidence type="ECO:0000313" key="2">
    <source>
        <dbReference type="EMBL" id="UWX05553.1"/>
    </source>
</evidence>
<gene>
    <name evidence="2" type="ORF">JBF11_08915</name>
</gene>
<dbReference type="RefSeq" id="WP_334315136.1">
    <property type="nucleotide sequence ID" value="NZ_CP065938.1"/>
</dbReference>
<evidence type="ECO:0000313" key="3">
    <source>
        <dbReference type="Proteomes" id="UP001058120"/>
    </source>
</evidence>
<name>A0ABY5Y078_9BACT</name>
<organism evidence="2 3">
    <name type="scientific">Taurinivorans muris</name>
    <dbReference type="NCBI Taxonomy" id="2787751"/>
    <lineage>
        <taxon>Bacteria</taxon>
        <taxon>Pseudomonadati</taxon>
        <taxon>Thermodesulfobacteriota</taxon>
        <taxon>Desulfovibrionia</taxon>
        <taxon>Desulfovibrionales</taxon>
        <taxon>Desulfovibrionaceae</taxon>
        <taxon>Taurinivorans</taxon>
    </lineage>
</organism>
<reference evidence="2" key="1">
    <citation type="submission" date="2020-12" db="EMBL/GenBank/DDBJ databases">
        <title>Taurinivorans muris gen. nov., sp. nov., fundamental and realized metabolic niche of a ubiquitous sulfidogenic bacterium in the murine intestine.</title>
        <authorList>
            <person name="Ye H."/>
            <person name="Hanson B.T."/>
            <person name="Loy A."/>
        </authorList>
    </citation>
    <scope>NUCLEOTIDE SEQUENCE</scope>
    <source>
        <strain evidence="2">LT0009</strain>
    </source>
</reference>
<sequence length="187" mass="20082">MKLIALLMLFVTIFCFSNISSAAAQSAQKSGNPPTAHAYRSKAPQLKEMGGQEVDTKYFKVIIPAGWSMPVPVQSTPHNGVTALFVSMSQSPAVSITVMETPATAKQLGEMTLENMKKGGIASTPLEEKDGMWHSNLSGKGKGSIWFGDNNGIASVTVITGDDIEKAEDFFSVLSPKTERLFPKKAQ</sequence>
<keyword evidence="1" id="KW-0732">Signal</keyword>
<evidence type="ECO:0008006" key="4">
    <source>
        <dbReference type="Google" id="ProtNLM"/>
    </source>
</evidence>